<dbReference type="GO" id="GO:0009307">
    <property type="term" value="P:DNA restriction-modification system"/>
    <property type="evidence" value="ECO:0007669"/>
    <property type="project" value="UniProtKB-KW"/>
</dbReference>
<keyword evidence="3" id="KW-0808">Transferase</keyword>
<dbReference type="PANTHER" id="PTHR13370">
    <property type="entry name" value="RNA METHYLASE-RELATED"/>
    <property type="match status" value="1"/>
</dbReference>
<dbReference type="InterPro" id="IPR002941">
    <property type="entry name" value="DNA_methylase_N4/N6"/>
</dbReference>
<dbReference type="Gene3D" id="3.40.50.150">
    <property type="entry name" value="Vaccinia Virus protein VP39"/>
    <property type="match status" value="1"/>
</dbReference>
<organism evidence="10 11">
    <name type="scientific">Emticicia aquatilis</name>
    <dbReference type="NCBI Taxonomy" id="1537369"/>
    <lineage>
        <taxon>Bacteria</taxon>
        <taxon>Pseudomonadati</taxon>
        <taxon>Bacteroidota</taxon>
        <taxon>Cytophagia</taxon>
        <taxon>Cytophagales</taxon>
        <taxon>Leadbetterellaceae</taxon>
        <taxon>Emticicia</taxon>
    </lineage>
</organism>
<dbReference type="Proteomes" id="UP000609064">
    <property type="component" value="Unassembled WGS sequence"/>
</dbReference>
<evidence type="ECO:0000256" key="8">
    <source>
        <dbReference type="RuleBase" id="RU362026"/>
    </source>
</evidence>
<evidence type="ECO:0000256" key="1">
    <source>
        <dbReference type="ARBA" id="ARBA00010203"/>
    </source>
</evidence>
<accession>A0A917DV63</accession>
<dbReference type="GO" id="GO:0009007">
    <property type="term" value="F:site-specific DNA-methyltransferase (adenine-specific) activity"/>
    <property type="evidence" value="ECO:0007669"/>
    <property type="project" value="TreeGrafter"/>
</dbReference>
<dbReference type="Pfam" id="PF01555">
    <property type="entry name" value="N6_N4_Mtase"/>
    <property type="match status" value="1"/>
</dbReference>
<dbReference type="GO" id="GO:0005737">
    <property type="term" value="C:cytoplasm"/>
    <property type="evidence" value="ECO:0007669"/>
    <property type="project" value="TreeGrafter"/>
</dbReference>
<dbReference type="EMBL" id="BMKK01000008">
    <property type="protein sequence ID" value="GGD69687.1"/>
    <property type="molecule type" value="Genomic_DNA"/>
</dbReference>
<evidence type="ECO:0000256" key="6">
    <source>
        <dbReference type="ARBA" id="ARBA00023125"/>
    </source>
</evidence>
<evidence type="ECO:0000256" key="2">
    <source>
        <dbReference type="ARBA" id="ARBA00022603"/>
    </source>
</evidence>
<evidence type="ECO:0000256" key="7">
    <source>
        <dbReference type="ARBA" id="ARBA00049120"/>
    </source>
</evidence>
<dbReference type="AlphaFoldDB" id="A0A917DV63"/>
<dbReference type="PROSITE" id="PS00093">
    <property type="entry name" value="N4_MTASE"/>
    <property type="match status" value="1"/>
</dbReference>
<dbReference type="PANTHER" id="PTHR13370:SF3">
    <property type="entry name" value="TRNA (GUANINE(10)-N2)-METHYLTRANSFERASE HOMOLOG"/>
    <property type="match status" value="1"/>
</dbReference>
<keyword evidence="5" id="KW-0680">Restriction system</keyword>
<comment type="catalytic activity">
    <reaction evidence="7">
        <text>a 2'-deoxycytidine in DNA + S-adenosyl-L-methionine = an N(4)-methyl-2'-deoxycytidine in DNA + S-adenosyl-L-homocysteine + H(+)</text>
        <dbReference type="Rhea" id="RHEA:16857"/>
        <dbReference type="Rhea" id="RHEA-COMP:11369"/>
        <dbReference type="Rhea" id="RHEA-COMP:13674"/>
        <dbReference type="ChEBI" id="CHEBI:15378"/>
        <dbReference type="ChEBI" id="CHEBI:57856"/>
        <dbReference type="ChEBI" id="CHEBI:59789"/>
        <dbReference type="ChEBI" id="CHEBI:85452"/>
        <dbReference type="ChEBI" id="CHEBI:137933"/>
        <dbReference type="EC" id="2.1.1.113"/>
    </reaction>
</comment>
<evidence type="ECO:0000256" key="4">
    <source>
        <dbReference type="ARBA" id="ARBA00022691"/>
    </source>
</evidence>
<reference evidence="10" key="2">
    <citation type="submission" date="2020-09" db="EMBL/GenBank/DDBJ databases">
        <authorList>
            <person name="Sun Q."/>
            <person name="Zhou Y."/>
        </authorList>
    </citation>
    <scope>NUCLEOTIDE SEQUENCE</scope>
    <source>
        <strain evidence="10">CGMCC 1.15958</strain>
    </source>
</reference>
<proteinExistence type="inferred from homology"/>
<dbReference type="RefSeq" id="WP_188768184.1">
    <property type="nucleotide sequence ID" value="NZ_BMKK01000008.1"/>
</dbReference>
<feature type="domain" description="DNA methylase N-4/N-6" evidence="9">
    <location>
        <begin position="23"/>
        <end position="268"/>
    </location>
</feature>
<comment type="caution">
    <text evidence="10">The sequence shown here is derived from an EMBL/GenBank/DDBJ whole genome shotgun (WGS) entry which is preliminary data.</text>
</comment>
<dbReference type="PRINTS" id="PR00508">
    <property type="entry name" value="S21N4MTFRASE"/>
</dbReference>
<reference evidence="10" key="1">
    <citation type="journal article" date="2014" name="Int. J. Syst. Evol. Microbiol.">
        <title>Complete genome sequence of Corynebacterium casei LMG S-19264T (=DSM 44701T), isolated from a smear-ripened cheese.</title>
        <authorList>
            <consortium name="US DOE Joint Genome Institute (JGI-PGF)"/>
            <person name="Walter F."/>
            <person name="Albersmeier A."/>
            <person name="Kalinowski J."/>
            <person name="Ruckert C."/>
        </authorList>
    </citation>
    <scope>NUCLEOTIDE SEQUENCE</scope>
    <source>
        <strain evidence="10">CGMCC 1.15958</strain>
    </source>
</reference>
<evidence type="ECO:0000256" key="3">
    <source>
        <dbReference type="ARBA" id="ARBA00022679"/>
    </source>
</evidence>
<dbReference type="EC" id="2.1.1.-" evidence="8"/>
<sequence>MQTKHEIHFGLAQQMHQVQDNSIDLVVTSPPYPMIEMWDEIMSKQNPAIAEAIKNQDGKIAFELMHIELDKVWEEVNRVTKNGSFVCINIGDATRTINGEFQLFSNHSRIIQFFLKKNFSCLPAIIWRKPTNSPNKFMGSGMLAAGAYVTLEHEHILIFRKGGKRVFKTEKEKKNRQESAFFWEERNQWFSDLWEIRGTNQKMNTSNTRERSGAYPFEIPYRLINMYSAKGDTILDPFIGTGTTTLASMMLNRNSIGFEIDENLSDTIYNNLYTDKINLINDFIRERLKSHIDFVEKRMLSNDTDFKHFNEHYKFPVMTSQETNLLLNFLTDIQQTDNQILTTYSTTPEMSFGYVQNTSIIKGQQTLAF</sequence>
<comment type="similarity">
    <text evidence="1">Belongs to the N(4)/N(6)-methyltransferase family. N(4) subfamily.</text>
</comment>
<dbReference type="InterPro" id="IPR017985">
    <property type="entry name" value="MeTrfase_CN4_CS"/>
</dbReference>
<evidence type="ECO:0000256" key="5">
    <source>
        <dbReference type="ARBA" id="ARBA00022747"/>
    </source>
</evidence>
<gene>
    <name evidence="10" type="ORF">GCM10011514_37240</name>
</gene>
<keyword evidence="11" id="KW-1185">Reference proteome</keyword>
<evidence type="ECO:0000313" key="10">
    <source>
        <dbReference type="EMBL" id="GGD69687.1"/>
    </source>
</evidence>
<name>A0A917DV63_9BACT</name>
<dbReference type="GO" id="GO:0003677">
    <property type="term" value="F:DNA binding"/>
    <property type="evidence" value="ECO:0007669"/>
    <property type="project" value="UniProtKB-KW"/>
</dbReference>
<protein>
    <recommendedName>
        <fullName evidence="8">Methyltransferase</fullName>
        <ecNumber evidence="8">2.1.1.-</ecNumber>
    </recommendedName>
</protein>
<keyword evidence="6" id="KW-0238">DNA-binding</keyword>
<evidence type="ECO:0000259" key="9">
    <source>
        <dbReference type="Pfam" id="PF01555"/>
    </source>
</evidence>
<dbReference type="InterPro" id="IPR029063">
    <property type="entry name" value="SAM-dependent_MTases_sf"/>
</dbReference>
<keyword evidence="4" id="KW-0949">S-adenosyl-L-methionine</keyword>
<dbReference type="GO" id="GO:0032259">
    <property type="term" value="P:methylation"/>
    <property type="evidence" value="ECO:0007669"/>
    <property type="project" value="UniProtKB-KW"/>
</dbReference>
<dbReference type="InterPro" id="IPR001091">
    <property type="entry name" value="RM_Methyltransferase"/>
</dbReference>
<dbReference type="SUPFAM" id="SSF53335">
    <property type="entry name" value="S-adenosyl-L-methionine-dependent methyltransferases"/>
    <property type="match status" value="1"/>
</dbReference>
<dbReference type="GO" id="GO:0015667">
    <property type="term" value="F:site-specific DNA-methyltransferase (cytosine-N4-specific) activity"/>
    <property type="evidence" value="ECO:0007669"/>
    <property type="project" value="UniProtKB-EC"/>
</dbReference>
<dbReference type="GO" id="GO:0008170">
    <property type="term" value="F:N-methyltransferase activity"/>
    <property type="evidence" value="ECO:0007669"/>
    <property type="project" value="InterPro"/>
</dbReference>
<evidence type="ECO:0000313" key="11">
    <source>
        <dbReference type="Proteomes" id="UP000609064"/>
    </source>
</evidence>
<keyword evidence="2 10" id="KW-0489">Methyltransferase</keyword>